<dbReference type="EMBL" id="JBGEWD010000001">
    <property type="protein sequence ID" value="MEY7998619.1"/>
    <property type="molecule type" value="Genomic_DNA"/>
</dbReference>
<gene>
    <name evidence="2" type="ORF">AB8U03_00135</name>
</gene>
<feature type="transmembrane region" description="Helical" evidence="1">
    <location>
        <begin position="34"/>
        <end position="54"/>
    </location>
</feature>
<accession>A0ABV4BIK8</accession>
<evidence type="ECO:0000313" key="2">
    <source>
        <dbReference type="EMBL" id="MEY7998619.1"/>
    </source>
</evidence>
<reference evidence="2 3" key="1">
    <citation type="submission" date="2024-08" db="EMBL/GenBank/DDBJ databases">
        <title>Clostridium lapicellarii sp. nov., and Clostridium renhuaiense sp. nov., two species isolated from the mud in a fermentation cellar used for producing sauce-flavour Chinese liquors.</title>
        <authorList>
            <person name="Yang F."/>
            <person name="Wang H."/>
            <person name="Chen L.Q."/>
            <person name="Zhou N."/>
            <person name="Lu J.J."/>
            <person name="Pu X.X."/>
            <person name="Wan B."/>
            <person name="Wang L."/>
            <person name="Liu S.J."/>
        </authorList>
    </citation>
    <scope>NUCLEOTIDE SEQUENCE [LARGE SCALE GENOMIC DNA]</scope>
    <source>
        <strain evidence="2 3">MT-5</strain>
    </source>
</reference>
<name>A0ABV4BIK8_9CLOT</name>
<organism evidence="2 3">
    <name type="scientific">Clostridium moutaii</name>
    <dbReference type="NCBI Taxonomy" id="3240932"/>
    <lineage>
        <taxon>Bacteria</taxon>
        <taxon>Bacillati</taxon>
        <taxon>Bacillota</taxon>
        <taxon>Clostridia</taxon>
        <taxon>Eubacteriales</taxon>
        <taxon>Clostridiaceae</taxon>
        <taxon>Clostridium</taxon>
    </lineage>
</organism>
<comment type="caution">
    <text evidence="2">The sequence shown here is derived from an EMBL/GenBank/DDBJ whole genome shotgun (WGS) entry which is preliminary data.</text>
</comment>
<keyword evidence="3" id="KW-1185">Reference proteome</keyword>
<evidence type="ECO:0000256" key="1">
    <source>
        <dbReference type="SAM" id="Phobius"/>
    </source>
</evidence>
<dbReference type="Gene3D" id="3.40.10.10">
    <property type="entry name" value="DNA Methylphosphotriester Repair Domain"/>
    <property type="match status" value="1"/>
</dbReference>
<sequence length="183" mass="20402">MIKWVFYAAGIIFLALFIISMVKPIFFKEKWRAGLGYGLYAALYLGLFFLMFLGEYNIPVKNTNTNVKTSQVSVNGPITALEPRSINQSVFQDIPIQEVKKVPVQEVAAVPIENVTATNTVSADNNNQYVDANGKGTIIGDTDSKIYHLPGDPYYNTEMQKLSNNEYFKTPTEAEAAGYRAIK</sequence>
<dbReference type="RefSeq" id="WP_369702517.1">
    <property type="nucleotide sequence ID" value="NZ_JBGEWD010000001.1"/>
</dbReference>
<feature type="transmembrane region" description="Helical" evidence="1">
    <location>
        <begin position="6"/>
        <end position="27"/>
    </location>
</feature>
<protein>
    <submittedName>
        <fullName evidence="2">Uncharacterized protein</fullName>
    </submittedName>
</protein>
<dbReference type="Proteomes" id="UP001564657">
    <property type="component" value="Unassembled WGS sequence"/>
</dbReference>
<keyword evidence="1" id="KW-1133">Transmembrane helix</keyword>
<proteinExistence type="predicted"/>
<dbReference type="SUPFAM" id="SSF57884">
    <property type="entry name" value="Ada DNA repair protein, N-terminal domain (N-Ada 10)"/>
    <property type="match status" value="1"/>
</dbReference>
<dbReference type="InterPro" id="IPR035451">
    <property type="entry name" value="Ada-like_dom_sf"/>
</dbReference>
<keyword evidence="1" id="KW-0812">Transmembrane</keyword>
<evidence type="ECO:0000313" key="3">
    <source>
        <dbReference type="Proteomes" id="UP001564657"/>
    </source>
</evidence>
<keyword evidence="1" id="KW-0472">Membrane</keyword>